<dbReference type="SUPFAM" id="SSF52540">
    <property type="entry name" value="P-loop containing nucleoside triphosphate hydrolases"/>
    <property type="match status" value="1"/>
</dbReference>
<dbReference type="Proteomes" id="UP000317243">
    <property type="component" value="Unassembled WGS sequence"/>
</dbReference>
<dbReference type="PROSITE" id="PS51194">
    <property type="entry name" value="HELICASE_CTER"/>
    <property type="match status" value="1"/>
</dbReference>
<protein>
    <submittedName>
        <fullName evidence="4">Type I restriction enzyme EcoKI subunit R</fullName>
    </submittedName>
</protein>
<dbReference type="PANTHER" id="PTHR47396:SF1">
    <property type="entry name" value="ATP-DEPENDENT HELICASE IRC3-RELATED"/>
    <property type="match status" value="1"/>
</dbReference>
<dbReference type="Gene3D" id="3.40.50.300">
    <property type="entry name" value="P-loop containing nucleotide triphosphate hydrolases"/>
    <property type="match status" value="2"/>
</dbReference>
<accession>A0A5C5X5C8</accession>
<proteinExistence type="predicted"/>
<sequence>MQLNQRLMFETPNVKVADIPAEDNVVLRCYQEDSKVAIFREFDSGVQTTLLVLPTGTGKSVVFSAVIEEEANSGGRILVLAHRRELIDQAIGHAKAVGHFAGKEMGTSYANRQRVICSSVQTLNGKRDCRCCDGKECERCGGRGKIWRMERFDPFEFSLLIIDEAHHATATTYRRVIQHFTKNPNCKVLGVTATPRRADKVGMHNVFESCAYQMDLKTAIDQGWLCPIRQTFVQVAGLSLENVKTKAGGDLSDSGVERAFLGDTDEEQEERLHAVAGPLVEIAQGRQTILFASGIIHAINLTAALNAYDKVTAECVIESTDNDERKAIVDRYNSKETQILVGCEVFTEGFDAPGTEIVANARPTKSESRYLQRIGRGTRTLPGVVDGLDTAEERRAAIAASAKPYALVIDFVGDSGRHKIISTGDVLSGEDVFEEDLLAAIEYAKESKSAEDMEELIEKMKQAREEREKRKEEARQKRLSTKTKAKDLDYDSTDIDLFGGEGFDPFKDYEPQWDQATQKQVDFLMKLGVSPETATGYSRSQAGAVITQLKNAKGKDYRITFGKYKGKRLGQLPAWYISWIKSKNIGGDRMAEQIRIMEVEKSANQQVIF</sequence>
<comment type="caution">
    <text evidence="4">The sequence shown here is derived from an EMBL/GenBank/DDBJ whole genome shotgun (WGS) entry which is preliminary data.</text>
</comment>
<dbReference type="SMART" id="SM00487">
    <property type="entry name" value="DEXDc"/>
    <property type="match status" value="1"/>
</dbReference>
<feature type="domain" description="Helicase C-terminal" evidence="3">
    <location>
        <begin position="274"/>
        <end position="413"/>
    </location>
</feature>
<dbReference type="OrthoDB" id="9802848at2"/>
<evidence type="ECO:0000313" key="4">
    <source>
        <dbReference type="EMBL" id="TWT57222.1"/>
    </source>
</evidence>
<dbReference type="GO" id="GO:0061749">
    <property type="term" value="F:forked DNA-dependent helicase activity"/>
    <property type="evidence" value="ECO:0007669"/>
    <property type="project" value="TreeGrafter"/>
</dbReference>
<dbReference type="AlphaFoldDB" id="A0A5C5X5C8"/>
<name>A0A5C5X5C8_9PLAN</name>
<dbReference type="Pfam" id="PF04851">
    <property type="entry name" value="ResIII"/>
    <property type="match status" value="1"/>
</dbReference>
<dbReference type="InterPro" id="IPR024530">
    <property type="entry name" value="QSregVF_b"/>
</dbReference>
<dbReference type="EMBL" id="SIHI01000001">
    <property type="protein sequence ID" value="TWT57222.1"/>
    <property type="molecule type" value="Genomic_DNA"/>
</dbReference>
<dbReference type="GO" id="GO:0036121">
    <property type="term" value="F:double-stranded DNA helicase activity"/>
    <property type="evidence" value="ECO:0007669"/>
    <property type="project" value="TreeGrafter"/>
</dbReference>
<dbReference type="InterPro" id="IPR001650">
    <property type="entry name" value="Helicase_C-like"/>
</dbReference>
<evidence type="ECO:0000259" key="2">
    <source>
        <dbReference type="PROSITE" id="PS51192"/>
    </source>
</evidence>
<feature type="region of interest" description="Disordered" evidence="1">
    <location>
        <begin position="462"/>
        <end position="483"/>
    </location>
</feature>
<dbReference type="SMART" id="SM00490">
    <property type="entry name" value="HELICc"/>
    <property type="match status" value="1"/>
</dbReference>
<dbReference type="PANTHER" id="PTHR47396">
    <property type="entry name" value="TYPE I RESTRICTION ENZYME ECOKI R PROTEIN"/>
    <property type="match status" value="1"/>
</dbReference>
<dbReference type="InterPro" id="IPR006935">
    <property type="entry name" value="Helicase/UvrB_N"/>
</dbReference>
<dbReference type="InterPro" id="IPR014001">
    <property type="entry name" value="Helicase_ATP-bd"/>
</dbReference>
<dbReference type="PROSITE" id="PS51192">
    <property type="entry name" value="HELICASE_ATP_BIND_1"/>
    <property type="match status" value="1"/>
</dbReference>
<dbReference type="Pfam" id="PF00271">
    <property type="entry name" value="Helicase_C"/>
    <property type="match status" value="1"/>
</dbReference>
<feature type="compositionally biased region" description="Basic and acidic residues" evidence="1">
    <location>
        <begin position="462"/>
        <end position="476"/>
    </location>
</feature>
<dbReference type="InterPro" id="IPR027417">
    <property type="entry name" value="P-loop_NTPase"/>
</dbReference>
<dbReference type="GO" id="GO:0016787">
    <property type="term" value="F:hydrolase activity"/>
    <property type="evidence" value="ECO:0007669"/>
    <property type="project" value="InterPro"/>
</dbReference>
<evidence type="ECO:0000259" key="3">
    <source>
        <dbReference type="PROSITE" id="PS51194"/>
    </source>
</evidence>
<dbReference type="GO" id="GO:0005524">
    <property type="term" value="F:ATP binding"/>
    <property type="evidence" value="ECO:0007669"/>
    <property type="project" value="InterPro"/>
</dbReference>
<dbReference type="InterPro" id="IPR050742">
    <property type="entry name" value="Helicase_Restrict-Modif_Enz"/>
</dbReference>
<dbReference type="Pfam" id="PF12843">
    <property type="entry name" value="QSregVF_b"/>
    <property type="match status" value="1"/>
</dbReference>
<organism evidence="4 5">
    <name type="scientific">Thalassoglobus neptunius</name>
    <dbReference type="NCBI Taxonomy" id="1938619"/>
    <lineage>
        <taxon>Bacteria</taxon>
        <taxon>Pseudomonadati</taxon>
        <taxon>Planctomycetota</taxon>
        <taxon>Planctomycetia</taxon>
        <taxon>Planctomycetales</taxon>
        <taxon>Planctomycetaceae</taxon>
        <taxon>Thalassoglobus</taxon>
    </lineage>
</organism>
<reference evidence="4 5" key="1">
    <citation type="submission" date="2019-02" db="EMBL/GenBank/DDBJ databases">
        <title>Deep-cultivation of Planctomycetes and their phenomic and genomic characterization uncovers novel biology.</title>
        <authorList>
            <person name="Wiegand S."/>
            <person name="Jogler M."/>
            <person name="Boedeker C."/>
            <person name="Pinto D."/>
            <person name="Vollmers J."/>
            <person name="Rivas-Marin E."/>
            <person name="Kohn T."/>
            <person name="Peeters S.H."/>
            <person name="Heuer A."/>
            <person name="Rast P."/>
            <person name="Oberbeckmann S."/>
            <person name="Bunk B."/>
            <person name="Jeske O."/>
            <person name="Meyerdierks A."/>
            <person name="Storesund J.E."/>
            <person name="Kallscheuer N."/>
            <person name="Luecker S."/>
            <person name="Lage O.M."/>
            <person name="Pohl T."/>
            <person name="Merkel B.J."/>
            <person name="Hornburger P."/>
            <person name="Mueller R.-W."/>
            <person name="Bruemmer F."/>
            <person name="Labrenz M."/>
            <person name="Spormann A.M."/>
            <person name="Op Den Camp H."/>
            <person name="Overmann J."/>
            <person name="Amann R."/>
            <person name="Jetten M.S.M."/>
            <person name="Mascher T."/>
            <person name="Medema M.H."/>
            <person name="Devos D.P."/>
            <person name="Kaster A.-K."/>
            <person name="Ovreas L."/>
            <person name="Rohde M."/>
            <person name="Galperin M.Y."/>
            <person name="Jogler C."/>
        </authorList>
    </citation>
    <scope>NUCLEOTIDE SEQUENCE [LARGE SCALE GENOMIC DNA]</scope>
    <source>
        <strain evidence="4 5">KOR42</strain>
    </source>
</reference>
<feature type="domain" description="Helicase ATP-binding" evidence="2">
    <location>
        <begin position="40"/>
        <end position="213"/>
    </location>
</feature>
<dbReference type="GO" id="GO:0000403">
    <property type="term" value="F:Y-form DNA binding"/>
    <property type="evidence" value="ECO:0007669"/>
    <property type="project" value="TreeGrafter"/>
</dbReference>
<evidence type="ECO:0000313" key="5">
    <source>
        <dbReference type="Proteomes" id="UP000317243"/>
    </source>
</evidence>
<evidence type="ECO:0000256" key="1">
    <source>
        <dbReference type="SAM" id="MobiDB-lite"/>
    </source>
</evidence>
<gene>
    <name evidence="4" type="ORF">KOR42_05800</name>
</gene>
<keyword evidence="5" id="KW-1185">Reference proteome</keyword>